<organism evidence="4">
    <name type="scientific">Echinostoma caproni</name>
    <dbReference type="NCBI Taxonomy" id="27848"/>
    <lineage>
        <taxon>Eukaryota</taxon>
        <taxon>Metazoa</taxon>
        <taxon>Spiralia</taxon>
        <taxon>Lophotrochozoa</taxon>
        <taxon>Platyhelminthes</taxon>
        <taxon>Trematoda</taxon>
        <taxon>Digenea</taxon>
        <taxon>Plagiorchiida</taxon>
        <taxon>Echinostomata</taxon>
        <taxon>Echinostomatoidea</taxon>
        <taxon>Echinostomatidae</taxon>
        <taxon>Echinostoma</taxon>
    </lineage>
</organism>
<dbReference type="OrthoDB" id="6245089at2759"/>
<protein>
    <submittedName>
        <fullName evidence="2 4">Uncharacterized protein</fullName>
    </submittedName>
</protein>
<evidence type="ECO:0000313" key="2">
    <source>
        <dbReference type="EMBL" id="VDP84413.1"/>
    </source>
</evidence>
<keyword evidence="3" id="KW-1185">Reference proteome</keyword>
<reference evidence="2 3" key="2">
    <citation type="submission" date="2018-11" db="EMBL/GenBank/DDBJ databases">
        <authorList>
            <consortium name="Pathogen Informatics"/>
        </authorList>
    </citation>
    <scope>NUCLEOTIDE SEQUENCE [LARGE SCALE GENOMIC DNA]</scope>
    <source>
        <strain evidence="2 3">Egypt</strain>
    </source>
</reference>
<dbReference type="Proteomes" id="UP000272942">
    <property type="component" value="Unassembled WGS sequence"/>
</dbReference>
<evidence type="ECO:0000313" key="4">
    <source>
        <dbReference type="WBParaSite" id="ECPE_0000894601-mRNA-1"/>
    </source>
</evidence>
<evidence type="ECO:0000256" key="1">
    <source>
        <dbReference type="SAM" id="MobiDB-lite"/>
    </source>
</evidence>
<dbReference type="EMBL" id="UZAN01046648">
    <property type="protein sequence ID" value="VDP84413.1"/>
    <property type="molecule type" value="Genomic_DNA"/>
</dbReference>
<reference evidence="4" key="1">
    <citation type="submission" date="2016-06" db="UniProtKB">
        <authorList>
            <consortium name="WormBaseParasite"/>
        </authorList>
    </citation>
    <scope>IDENTIFICATION</scope>
</reference>
<sequence length="220" mass="24689">MSSPSPSSSSSSSKITLQLKKNKSSTPTGTRLSSRKSSLTNLRLNSQDSADERWSESRPTQFDYYLNRKDQNALPRRATIIPYITLTNESPLLNPDMLAHEKMLVDGRAKRSGSRHQFGNYRGSLPFTPSLKIPEAIPEVSMPRRHTIVNVDQSKLGNDESDELLVGADSPFTQSQAQLMRSYSPLRASDLVVPCSNTFEQVLRNMEREHVYPSATEEED</sequence>
<feature type="compositionally biased region" description="Low complexity" evidence="1">
    <location>
        <begin position="1"/>
        <end position="13"/>
    </location>
</feature>
<gene>
    <name evidence="2" type="ORF">ECPE_LOCUS8918</name>
</gene>
<feature type="compositionally biased region" description="Polar residues" evidence="1">
    <location>
        <begin position="24"/>
        <end position="48"/>
    </location>
</feature>
<proteinExistence type="predicted"/>
<accession>A0A183APN3</accession>
<name>A0A183APN3_9TREM</name>
<evidence type="ECO:0000313" key="3">
    <source>
        <dbReference type="Proteomes" id="UP000272942"/>
    </source>
</evidence>
<dbReference type="AlphaFoldDB" id="A0A183APN3"/>
<dbReference type="WBParaSite" id="ECPE_0000894601-mRNA-1">
    <property type="protein sequence ID" value="ECPE_0000894601-mRNA-1"/>
    <property type="gene ID" value="ECPE_0000894601"/>
</dbReference>
<feature type="region of interest" description="Disordered" evidence="1">
    <location>
        <begin position="1"/>
        <end position="57"/>
    </location>
</feature>